<dbReference type="EMBL" id="QKQP01000005">
    <property type="protein sequence ID" value="PZD81058.1"/>
    <property type="molecule type" value="Genomic_DNA"/>
</dbReference>
<sequence>MIWLYVINTCIAVGIVLAVLFPRQTQRLLRLLGLWNLVSSVDTVRFQKIMQSLGIFLMVAAVALFASILAGGHPLDWALPASEGLFFGLALVVLAHWSGKKPPDDQS</sequence>
<evidence type="ECO:0000313" key="2">
    <source>
        <dbReference type="EMBL" id="PZD81058.1"/>
    </source>
</evidence>
<keyword evidence="1" id="KW-1133">Transmembrane helix</keyword>
<dbReference type="Proteomes" id="UP000248886">
    <property type="component" value="Unassembled WGS sequence"/>
</dbReference>
<feature type="transmembrane region" description="Helical" evidence="1">
    <location>
        <begin position="77"/>
        <end position="97"/>
    </location>
</feature>
<feature type="transmembrane region" description="Helical" evidence="1">
    <location>
        <begin position="53"/>
        <end position="71"/>
    </location>
</feature>
<comment type="caution">
    <text evidence="2">The sequence shown here is derived from an EMBL/GenBank/DDBJ whole genome shotgun (WGS) entry which is preliminary data.</text>
</comment>
<protein>
    <recommendedName>
        <fullName evidence="4">DUF3784 domain-containing protein</fullName>
    </recommendedName>
</protein>
<reference evidence="2 3" key="1">
    <citation type="submission" date="2018-06" db="EMBL/GenBank/DDBJ databases">
        <title>Draft sequence of Acidithiobacillus ferrooxidans CCM 4253.</title>
        <authorList>
            <person name="Moya-Beltran A."/>
            <person name="Castro M."/>
            <person name="Covarrubias P.C."/>
            <person name="Issotta F."/>
            <person name="Janiczek O."/>
            <person name="Mandl M."/>
            <person name="Kucera J."/>
            <person name="Quatrini R."/>
        </authorList>
    </citation>
    <scope>NUCLEOTIDE SEQUENCE [LARGE SCALE GENOMIC DNA]</scope>
    <source>
        <strain evidence="2 3">CCM 4253</strain>
    </source>
</reference>
<evidence type="ECO:0008006" key="4">
    <source>
        <dbReference type="Google" id="ProtNLM"/>
    </source>
</evidence>
<keyword evidence="1" id="KW-0812">Transmembrane</keyword>
<dbReference type="OrthoDB" id="9961115at2"/>
<organism evidence="2 3">
    <name type="scientific">Acidithiobacillus ferrooxidans</name>
    <name type="common">Thiobacillus ferrooxidans</name>
    <dbReference type="NCBI Taxonomy" id="920"/>
    <lineage>
        <taxon>Bacteria</taxon>
        <taxon>Pseudomonadati</taxon>
        <taxon>Pseudomonadota</taxon>
        <taxon>Acidithiobacillia</taxon>
        <taxon>Acidithiobacillales</taxon>
        <taxon>Acidithiobacillaceae</taxon>
        <taxon>Acidithiobacillus</taxon>
    </lineage>
</organism>
<dbReference type="OMA" id="MIWLYLA"/>
<dbReference type="GeneID" id="65282094"/>
<keyword evidence="1" id="KW-0472">Membrane</keyword>
<name>A0A2W1K2Q1_ACIFR</name>
<evidence type="ECO:0000313" key="3">
    <source>
        <dbReference type="Proteomes" id="UP000248886"/>
    </source>
</evidence>
<dbReference type="RefSeq" id="WP_012537592.1">
    <property type="nucleotide sequence ID" value="NZ_AP025160.1"/>
</dbReference>
<accession>A0A2W1K2Q1</accession>
<proteinExistence type="predicted"/>
<evidence type="ECO:0000256" key="1">
    <source>
        <dbReference type="SAM" id="Phobius"/>
    </source>
</evidence>
<gene>
    <name evidence="2" type="ORF">DN052_11715</name>
</gene>
<feature type="transmembrane region" description="Helical" evidence="1">
    <location>
        <begin position="6"/>
        <end position="22"/>
    </location>
</feature>
<dbReference type="AlphaFoldDB" id="A0A2W1K2Q1"/>